<sequence length="109" mass="11955">MTHRPAPASRPQRIARWLLAAGLTGLPIAPAFPGVTGRLDADALITSRLGPRSYPEIAAAVMRDGPCRILRIRLIRRGGRLVYLVRVLKPDGKRRDIVLDSVTLAVIEK</sequence>
<dbReference type="RefSeq" id="WP_307271311.1">
    <property type="nucleotide sequence ID" value="NZ_JAUSVX010000003.1"/>
</dbReference>
<protein>
    <recommendedName>
        <fullName evidence="3">PepSY domain-containing protein</fullName>
    </recommendedName>
</protein>
<gene>
    <name evidence="1" type="ORF">QO011_002111</name>
</gene>
<name>A0ABU0J4B0_9HYPH</name>
<comment type="caution">
    <text evidence="1">The sequence shown here is derived from an EMBL/GenBank/DDBJ whole genome shotgun (WGS) entry which is preliminary data.</text>
</comment>
<dbReference type="EMBL" id="JAUSVX010000003">
    <property type="protein sequence ID" value="MDQ0469100.1"/>
    <property type="molecule type" value="Genomic_DNA"/>
</dbReference>
<proteinExistence type="predicted"/>
<evidence type="ECO:0000313" key="2">
    <source>
        <dbReference type="Proteomes" id="UP001242480"/>
    </source>
</evidence>
<keyword evidence="2" id="KW-1185">Reference proteome</keyword>
<evidence type="ECO:0000313" key="1">
    <source>
        <dbReference type="EMBL" id="MDQ0469100.1"/>
    </source>
</evidence>
<organism evidence="1 2">
    <name type="scientific">Labrys wisconsinensis</name>
    <dbReference type="NCBI Taxonomy" id="425677"/>
    <lineage>
        <taxon>Bacteria</taxon>
        <taxon>Pseudomonadati</taxon>
        <taxon>Pseudomonadota</taxon>
        <taxon>Alphaproteobacteria</taxon>
        <taxon>Hyphomicrobiales</taxon>
        <taxon>Xanthobacteraceae</taxon>
        <taxon>Labrys</taxon>
    </lineage>
</organism>
<accession>A0ABU0J4B0</accession>
<dbReference type="Proteomes" id="UP001242480">
    <property type="component" value="Unassembled WGS sequence"/>
</dbReference>
<reference evidence="1 2" key="1">
    <citation type="submission" date="2023-07" db="EMBL/GenBank/DDBJ databases">
        <title>Genomic Encyclopedia of Type Strains, Phase IV (KMG-IV): sequencing the most valuable type-strain genomes for metagenomic binning, comparative biology and taxonomic classification.</title>
        <authorList>
            <person name="Goeker M."/>
        </authorList>
    </citation>
    <scope>NUCLEOTIDE SEQUENCE [LARGE SCALE GENOMIC DNA]</scope>
    <source>
        <strain evidence="1 2">DSM 19619</strain>
    </source>
</reference>
<evidence type="ECO:0008006" key="3">
    <source>
        <dbReference type="Google" id="ProtNLM"/>
    </source>
</evidence>